<protein>
    <recommendedName>
        <fullName evidence="3">Alpha/beta-hydrolase</fullName>
    </recommendedName>
</protein>
<comment type="caution">
    <text evidence="1">The sequence shown here is derived from an EMBL/GenBank/DDBJ whole genome shotgun (WGS) entry which is preliminary data.</text>
</comment>
<dbReference type="PANTHER" id="PTHR43329">
    <property type="entry name" value="EPOXIDE HYDROLASE"/>
    <property type="match status" value="1"/>
</dbReference>
<dbReference type="AlphaFoldDB" id="A0A9W8XQW4"/>
<dbReference type="RefSeq" id="XP_056072869.1">
    <property type="nucleotide sequence ID" value="XM_056212561.1"/>
</dbReference>
<proteinExistence type="predicted"/>
<dbReference type="Proteomes" id="UP001140513">
    <property type="component" value="Unassembled WGS sequence"/>
</dbReference>
<dbReference type="SUPFAM" id="SSF53474">
    <property type="entry name" value="alpha/beta-Hydrolases"/>
    <property type="match status" value="1"/>
</dbReference>
<dbReference type="Gene3D" id="3.40.50.1820">
    <property type="entry name" value="alpha/beta hydrolase"/>
    <property type="match status" value="1"/>
</dbReference>
<dbReference type="EMBL" id="JAPEUX010000003">
    <property type="protein sequence ID" value="KAJ4355743.1"/>
    <property type="molecule type" value="Genomic_DNA"/>
</dbReference>
<dbReference type="OrthoDB" id="408373at2759"/>
<organism evidence="1 2">
    <name type="scientific">Didymosphaeria variabile</name>
    <dbReference type="NCBI Taxonomy" id="1932322"/>
    <lineage>
        <taxon>Eukaryota</taxon>
        <taxon>Fungi</taxon>
        <taxon>Dikarya</taxon>
        <taxon>Ascomycota</taxon>
        <taxon>Pezizomycotina</taxon>
        <taxon>Dothideomycetes</taxon>
        <taxon>Pleosporomycetidae</taxon>
        <taxon>Pleosporales</taxon>
        <taxon>Massarineae</taxon>
        <taxon>Didymosphaeriaceae</taxon>
        <taxon>Didymosphaeria</taxon>
    </lineage>
</organism>
<reference evidence="1" key="1">
    <citation type="submission" date="2022-10" db="EMBL/GenBank/DDBJ databases">
        <title>Tapping the CABI collections for fungal endophytes: first genome assemblies for Collariella, Neodidymelliopsis, Ascochyta clinopodiicola, Didymella pomorum, Didymosphaeria variabile, Neocosmospora piperis and Neocucurbitaria cava.</title>
        <authorList>
            <person name="Hill R."/>
        </authorList>
    </citation>
    <scope>NUCLEOTIDE SEQUENCE</scope>
    <source>
        <strain evidence="1">IMI 356815</strain>
    </source>
</reference>
<gene>
    <name evidence="1" type="ORF">N0V89_003763</name>
</gene>
<dbReference type="InterPro" id="IPR029058">
    <property type="entry name" value="AB_hydrolase_fold"/>
</dbReference>
<accession>A0A9W8XQW4</accession>
<keyword evidence="2" id="KW-1185">Reference proteome</keyword>
<dbReference type="GeneID" id="80907293"/>
<evidence type="ECO:0000313" key="2">
    <source>
        <dbReference type="Proteomes" id="UP001140513"/>
    </source>
</evidence>
<name>A0A9W8XQW4_9PLEO</name>
<evidence type="ECO:0008006" key="3">
    <source>
        <dbReference type="Google" id="ProtNLM"/>
    </source>
</evidence>
<evidence type="ECO:0000313" key="1">
    <source>
        <dbReference type="EMBL" id="KAJ4355743.1"/>
    </source>
</evidence>
<sequence>MPPVEEYLSNEDLVSKYLPQFGYQIHLASGDVEKHIKDEQSIRQFLKAIYGGRTPSGEVAFDPNKGLLVEKLPHIGDSKLLNGKILDHYVQEYSRHGVHGPLNWYRTRKVNWEHDRALLTKKTIEVPVLFIQATEDSVLKPEMSKGMEHFIPNLTRGEVKASHWALTQTPDKVNAIIVSWLDKQGLGTRSSL</sequence>